<dbReference type="PANTHER" id="PTHR30371">
    <property type="entry name" value="SEC-INDEPENDENT PROTEIN TRANSLOCASE PROTEIN TATC"/>
    <property type="match status" value="1"/>
</dbReference>
<feature type="transmembrane region" description="Helical" evidence="5">
    <location>
        <begin position="29"/>
        <end position="47"/>
    </location>
</feature>
<dbReference type="PRINTS" id="PR01840">
    <property type="entry name" value="TATCFAMILY"/>
</dbReference>
<dbReference type="AlphaFoldDB" id="A0A0S7BN78"/>
<sequence>MSNEENESLSAKEFLSAMSEHIYELRNRMIIAIIALIFGTVLCLFFSEKLFEIICIPIGGIDKLRSIEITENVSAVFRIALLGGVILSFPVILYEIFAFILPALKANEKRLLFSFLPSAIFLFLCGISFAYFLLLPTAIPFLTTFMGIETEVRPANYISFVTSMIFWVGVVFELPIMVYIPARIGWITAKQLLRNWRYAVVICAILAMLITPTVDPVNMTILMIPLIALFFISILFAQIAEKKRKQVRPAA</sequence>
<gene>
    <name evidence="5" type="primary">tatC</name>
    <name evidence="6" type="ORF">ATC1_131768</name>
</gene>
<protein>
    <recommendedName>
        <fullName evidence="5">Sec-independent protein translocase protein TatC</fullName>
    </recommendedName>
</protein>
<evidence type="ECO:0000256" key="3">
    <source>
        <dbReference type="ARBA" id="ARBA00022989"/>
    </source>
</evidence>
<keyword evidence="2 5" id="KW-0812">Transmembrane</keyword>
<evidence type="ECO:0000256" key="2">
    <source>
        <dbReference type="ARBA" id="ARBA00022692"/>
    </source>
</evidence>
<dbReference type="PANTHER" id="PTHR30371:SF0">
    <property type="entry name" value="SEC-INDEPENDENT PROTEIN TRANSLOCASE PROTEIN TATC, CHLOROPLASTIC-RELATED"/>
    <property type="match status" value="1"/>
</dbReference>
<keyword evidence="7" id="KW-1185">Reference proteome</keyword>
<dbReference type="RefSeq" id="WP_062283694.1">
    <property type="nucleotide sequence ID" value="NZ_DF968181.1"/>
</dbReference>
<proteinExistence type="inferred from homology"/>
<evidence type="ECO:0000256" key="5">
    <source>
        <dbReference type="HAMAP-Rule" id="MF_00902"/>
    </source>
</evidence>
<feature type="transmembrane region" description="Helical" evidence="5">
    <location>
        <begin position="79"/>
        <end position="104"/>
    </location>
</feature>
<feature type="transmembrane region" description="Helical" evidence="5">
    <location>
        <begin position="111"/>
        <end position="134"/>
    </location>
</feature>
<comment type="subcellular location">
    <subcellularLocation>
        <location evidence="5">Cell membrane</location>
        <topology evidence="5">Multi-pass membrane protein</topology>
    </subcellularLocation>
    <subcellularLocation>
        <location evidence="1">Membrane</location>
        <topology evidence="1">Multi-pass membrane protein</topology>
    </subcellularLocation>
</comment>
<dbReference type="GO" id="GO:0065002">
    <property type="term" value="P:intracellular protein transmembrane transport"/>
    <property type="evidence" value="ECO:0007669"/>
    <property type="project" value="TreeGrafter"/>
</dbReference>
<dbReference type="GO" id="GO:0009977">
    <property type="term" value="F:proton motive force dependent protein transmembrane transporter activity"/>
    <property type="evidence" value="ECO:0007669"/>
    <property type="project" value="TreeGrafter"/>
</dbReference>
<dbReference type="NCBIfam" id="TIGR00945">
    <property type="entry name" value="tatC"/>
    <property type="match status" value="1"/>
</dbReference>
<evidence type="ECO:0000313" key="6">
    <source>
        <dbReference type="EMBL" id="GAP41772.1"/>
    </source>
</evidence>
<keyword evidence="3 5" id="KW-1133">Transmembrane helix</keyword>
<keyword evidence="5" id="KW-0653">Protein transport</keyword>
<feature type="transmembrane region" description="Helical" evidence="5">
    <location>
        <begin position="196"/>
        <end position="214"/>
    </location>
</feature>
<evidence type="ECO:0000313" key="7">
    <source>
        <dbReference type="Proteomes" id="UP000053370"/>
    </source>
</evidence>
<comment type="subunit">
    <text evidence="5">Forms a complex with TatA.</text>
</comment>
<comment type="similarity">
    <text evidence="5">Belongs to the TatC family.</text>
</comment>
<dbReference type="OrthoDB" id="9777044at2"/>
<keyword evidence="4 5" id="KW-0472">Membrane</keyword>
<keyword evidence="5" id="KW-0811">Translocation</keyword>
<feature type="transmembrane region" description="Helical" evidence="5">
    <location>
        <begin position="220"/>
        <end position="240"/>
    </location>
</feature>
<dbReference type="InterPro" id="IPR002033">
    <property type="entry name" value="TatC"/>
</dbReference>
<dbReference type="HAMAP" id="MF_00902">
    <property type="entry name" value="TatC"/>
    <property type="match status" value="1"/>
</dbReference>
<dbReference type="Proteomes" id="UP000053370">
    <property type="component" value="Unassembled WGS sequence"/>
</dbReference>
<accession>A0A0S7BN78</accession>
<reference evidence="6" key="1">
    <citation type="journal article" date="2015" name="Genome Announc.">
        <title>Draft Genome Sequence of Anaerolineae Strain TC1, a Novel Isolate from a Methanogenic Wastewater Treatment System.</title>
        <authorList>
            <person name="Matsuura N."/>
            <person name="Tourlousse D.M."/>
            <person name="Sun L."/>
            <person name="Toyonaga M."/>
            <person name="Kuroda K."/>
            <person name="Ohashi A."/>
            <person name="Cruz R."/>
            <person name="Yamaguchi T."/>
            <person name="Sekiguchi Y."/>
        </authorList>
    </citation>
    <scope>NUCLEOTIDE SEQUENCE [LARGE SCALE GENOMIC DNA]</scope>
    <source>
        <strain evidence="6">TC1</strain>
    </source>
</reference>
<name>A0A0S7BN78_9CHLR</name>
<dbReference type="Pfam" id="PF00902">
    <property type="entry name" value="TatC"/>
    <property type="match status" value="1"/>
</dbReference>
<dbReference type="GO" id="GO:0033281">
    <property type="term" value="C:TAT protein transport complex"/>
    <property type="evidence" value="ECO:0007669"/>
    <property type="project" value="UniProtKB-UniRule"/>
</dbReference>
<feature type="transmembrane region" description="Helical" evidence="5">
    <location>
        <begin position="154"/>
        <end position="176"/>
    </location>
</feature>
<evidence type="ECO:0000256" key="4">
    <source>
        <dbReference type="ARBA" id="ARBA00023136"/>
    </source>
</evidence>
<dbReference type="GO" id="GO:0043953">
    <property type="term" value="P:protein transport by the Tat complex"/>
    <property type="evidence" value="ECO:0007669"/>
    <property type="project" value="UniProtKB-UniRule"/>
</dbReference>
<organism evidence="6">
    <name type="scientific">Flexilinea flocculi</name>
    <dbReference type="NCBI Taxonomy" id="1678840"/>
    <lineage>
        <taxon>Bacteria</taxon>
        <taxon>Bacillati</taxon>
        <taxon>Chloroflexota</taxon>
        <taxon>Anaerolineae</taxon>
        <taxon>Anaerolineales</taxon>
        <taxon>Anaerolineaceae</taxon>
        <taxon>Flexilinea</taxon>
    </lineage>
</organism>
<evidence type="ECO:0000256" key="1">
    <source>
        <dbReference type="ARBA" id="ARBA00004141"/>
    </source>
</evidence>
<keyword evidence="5" id="KW-1003">Cell membrane</keyword>
<dbReference type="EMBL" id="DF968181">
    <property type="protein sequence ID" value="GAP41772.1"/>
    <property type="molecule type" value="Genomic_DNA"/>
</dbReference>
<keyword evidence="5" id="KW-0813">Transport</keyword>
<dbReference type="STRING" id="1678840.ATC1_131768"/>
<comment type="function">
    <text evidence="5">Part of the twin-arginine translocation (Tat) system that transports large folded proteins containing a characteristic twin-arginine motif in their signal peptide across membranes.</text>
</comment>